<feature type="transmembrane region" description="Helical" evidence="10">
    <location>
        <begin position="440"/>
        <end position="460"/>
    </location>
</feature>
<gene>
    <name evidence="11" type="ORF">F7Q92_20000</name>
</gene>
<keyword evidence="5" id="KW-0997">Cell inner membrane</keyword>
<comment type="subcellular location">
    <subcellularLocation>
        <location evidence="1">Cell inner membrane</location>
        <topology evidence="1">Multi-pass membrane protein</topology>
    </subcellularLocation>
    <subcellularLocation>
        <location evidence="10">Cell membrane</location>
        <topology evidence="10">Multi-pass membrane protein</topology>
    </subcellularLocation>
</comment>
<evidence type="ECO:0000256" key="8">
    <source>
        <dbReference type="ARBA" id="ARBA00023063"/>
    </source>
</evidence>
<evidence type="ECO:0000256" key="6">
    <source>
        <dbReference type="ARBA" id="ARBA00022692"/>
    </source>
</evidence>
<feature type="transmembrane region" description="Helical" evidence="10">
    <location>
        <begin position="103"/>
        <end position="122"/>
    </location>
</feature>
<dbReference type="GO" id="GO:0015112">
    <property type="term" value="F:nitrate transmembrane transporter activity"/>
    <property type="evidence" value="ECO:0007669"/>
    <property type="project" value="UniProtKB-UniRule"/>
</dbReference>
<evidence type="ECO:0000256" key="5">
    <source>
        <dbReference type="ARBA" id="ARBA00022519"/>
    </source>
</evidence>
<dbReference type="RefSeq" id="WP_151125834.1">
    <property type="nucleotide sequence ID" value="NZ_CP088082.1"/>
</dbReference>
<dbReference type="FunFam" id="1.20.1250.20:FF:000024">
    <property type="entry name" value="Nitrite extrusion protein NarK"/>
    <property type="match status" value="1"/>
</dbReference>
<dbReference type="InterPro" id="IPR044772">
    <property type="entry name" value="NO3_transporter"/>
</dbReference>
<keyword evidence="7 10" id="KW-1133">Transmembrane helix</keyword>
<sequence length="469" mass="50356">MSTTSLGARQGRTLTHWNPEDKAFWEREGEAIAKLNLWISVPSLFLAFAIWQVWSVVAVGLPGLGFHYSTNQLFWLAAAPALSGATLRIFYSFMVPLVGGRRWTAISTATLLIPAIGIGFAVQDNQTPYPTMLMLALLCGLGGGNFSSSMANISFFFPKERKGSALGVNAGLGNLGVSVVQFLSPLVVTAGIFGIFGGDAQTIVKNGQTLQVWTQNAAFIWVPWIVLCSLAAWFGMNDLAEAKASFADQAVIFRRKHNWLMCVLYLGTFGSFLGYAAGFPLLIKSQFPGVNPLAYAWLGPLTGAVVRPFGGWLADKLGGARVTLWNFVVMALAVCGVLVFLPSGPTGGQFAGFFLCFLVLFLTTGIGNGSTFRMIPVIFLTERMRGVNRNDGAAVAQATKEANTEAAATLGFTAAMAAYGGFFIPKSYGSSIALTGGPEAALYTFIAFYLICIAVTWWHYARRNAPMPC</sequence>
<feature type="transmembrane region" description="Helical" evidence="10">
    <location>
        <begin position="177"/>
        <end position="198"/>
    </location>
</feature>
<evidence type="ECO:0000256" key="9">
    <source>
        <dbReference type="ARBA" id="ARBA00023136"/>
    </source>
</evidence>
<keyword evidence="9 10" id="KW-0472">Membrane</keyword>
<name>A0A643F6H4_IDEDE</name>
<dbReference type="Gene3D" id="1.20.1250.20">
    <property type="entry name" value="MFS general substrate transporter like domains"/>
    <property type="match status" value="1"/>
</dbReference>
<dbReference type="GO" id="GO:0015113">
    <property type="term" value="F:nitrite transmembrane transporter activity"/>
    <property type="evidence" value="ECO:0007669"/>
    <property type="project" value="InterPro"/>
</dbReference>
<feature type="transmembrane region" description="Helical" evidence="10">
    <location>
        <begin position="324"/>
        <end position="344"/>
    </location>
</feature>
<dbReference type="Pfam" id="PF07690">
    <property type="entry name" value="MFS_1"/>
    <property type="match status" value="1"/>
</dbReference>
<dbReference type="NCBIfam" id="TIGR00886">
    <property type="entry name" value="2A0108"/>
    <property type="match status" value="1"/>
</dbReference>
<keyword evidence="8 10" id="KW-0534">Nitrate assimilation</keyword>
<feature type="transmembrane region" description="Helical" evidence="10">
    <location>
        <begin position="407"/>
        <end position="428"/>
    </location>
</feature>
<dbReference type="EMBL" id="VZPB01000081">
    <property type="protein sequence ID" value="KAB0574031.1"/>
    <property type="molecule type" value="Genomic_DNA"/>
</dbReference>
<keyword evidence="12" id="KW-1185">Reference proteome</keyword>
<dbReference type="OrthoDB" id="9771451at2"/>
<keyword evidence="4 10" id="KW-1003">Cell membrane</keyword>
<dbReference type="PANTHER" id="PTHR23515">
    <property type="entry name" value="HIGH-AFFINITY NITRATE TRANSPORTER 2.3"/>
    <property type="match status" value="1"/>
</dbReference>
<dbReference type="GO" id="GO:0005886">
    <property type="term" value="C:plasma membrane"/>
    <property type="evidence" value="ECO:0007669"/>
    <property type="project" value="UniProtKB-SubCell"/>
</dbReference>
<comment type="caution">
    <text evidence="11">The sequence shown here is derived from an EMBL/GenBank/DDBJ whole genome shotgun (WGS) entry which is preliminary data.</text>
</comment>
<reference evidence="11 12" key="1">
    <citation type="submission" date="2019-09" db="EMBL/GenBank/DDBJ databases">
        <title>Draft genome sequences of 48 bacterial type strains from the CCUG.</title>
        <authorList>
            <person name="Tunovic T."/>
            <person name="Pineiro-Iglesias B."/>
            <person name="Unosson C."/>
            <person name="Inganas E."/>
            <person name="Ohlen M."/>
            <person name="Cardew S."/>
            <person name="Jensie-Markopoulos S."/>
            <person name="Salva-Serra F."/>
            <person name="Jaen-Luchoro D."/>
            <person name="Karlsson R."/>
            <person name="Svensson-Stadler L."/>
            <person name="Chun J."/>
            <person name="Moore E."/>
        </authorList>
    </citation>
    <scope>NUCLEOTIDE SEQUENCE [LARGE SCALE GENOMIC DNA]</scope>
    <source>
        <strain evidence="11 12">CCUG 30977</strain>
    </source>
</reference>
<evidence type="ECO:0000313" key="12">
    <source>
        <dbReference type="Proteomes" id="UP000430120"/>
    </source>
</evidence>
<feature type="transmembrane region" description="Helical" evidence="10">
    <location>
        <begin position="37"/>
        <end position="61"/>
    </location>
</feature>
<dbReference type="CDD" id="cd17341">
    <property type="entry name" value="MFS_NRT2_like"/>
    <property type="match status" value="1"/>
</dbReference>
<comment type="similarity">
    <text evidence="2 10">Belongs to the major facilitator superfamily. Nitrate/nitrite porter (TC 2.A.1.8) family.</text>
</comment>
<feature type="transmembrane region" description="Helical" evidence="10">
    <location>
        <begin position="294"/>
        <end position="312"/>
    </location>
</feature>
<protein>
    <recommendedName>
        <fullName evidence="10">Nitrate/nitrite transporter</fullName>
    </recommendedName>
</protein>
<evidence type="ECO:0000256" key="3">
    <source>
        <dbReference type="ARBA" id="ARBA00022448"/>
    </source>
</evidence>
<dbReference type="GO" id="GO:0015291">
    <property type="term" value="F:secondary active transmembrane transporter activity"/>
    <property type="evidence" value="ECO:0007669"/>
    <property type="project" value="UniProtKB-ARBA"/>
</dbReference>
<dbReference type="InterPro" id="IPR036259">
    <property type="entry name" value="MFS_trans_sf"/>
</dbReference>
<organism evidence="11 12">
    <name type="scientific">Ideonella dechloratans</name>
    <dbReference type="NCBI Taxonomy" id="36863"/>
    <lineage>
        <taxon>Bacteria</taxon>
        <taxon>Pseudomonadati</taxon>
        <taxon>Pseudomonadota</taxon>
        <taxon>Betaproteobacteria</taxon>
        <taxon>Burkholderiales</taxon>
        <taxon>Sphaerotilaceae</taxon>
        <taxon>Ideonella</taxon>
    </lineage>
</organism>
<evidence type="ECO:0000256" key="4">
    <source>
        <dbReference type="ARBA" id="ARBA00022475"/>
    </source>
</evidence>
<evidence type="ECO:0000313" key="11">
    <source>
        <dbReference type="EMBL" id="KAB0574031.1"/>
    </source>
</evidence>
<dbReference type="Proteomes" id="UP000430120">
    <property type="component" value="Unassembled WGS sequence"/>
</dbReference>
<keyword evidence="3 10" id="KW-0813">Transport</keyword>
<dbReference type="AlphaFoldDB" id="A0A643F6H4"/>
<accession>A0A643F6H4</accession>
<dbReference type="SUPFAM" id="SSF103473">
    <property type="entry name" value="MFS general substrate transporter"/>
    <property type="match status" value="1"/>
</dbReference>
<dbReference type="InterPro" id="IPR011701">
    <property type="entry name" value="MFS"/>
</dbReference>
<evidence type="ECO:0000256" key="1">
    <source>
        <dbReference type="ARBA" id="ARBA00004429"/>
    </source>
</evidence>
<feature type="transmembrane region" description="Helical" evidence="10">
    <location>
        <begin position="134"/>
        <end position="157"/>
    </location>
</feature>
<evidence type="ECO:0000256" key="10">
    <source>
        <dbReference type="RuleBase" id="RU366033"/>
    </source>
</evidence>
<evidence type="ECO:0000256" key="7">
    <source>
        <dbReference type="ARBA" id="ARBA00022989"/>
    </source>
</evidence>
<feature type="transmembrane region" description="Helical" evidence="10">
    <location>
        <begin position="73"/>
        <end position="91"/>
    </location>
</feature>
<keyword evidence="6 10" id="KW-0812">Transmembrane</keyword>
<dbReference type="GO" id="GO:0042128">
    <property type="term" value="P:nitrate assimilation"/>
    <property type="evidence" value="ECO:0007669"/>
    <property type="project" value="UniProtKB-UniRule"/>
</dbReference>
<evidence type="ECO:0000256" key="2">
    <source>
        <dbReference type="ARBA" id="ARBA00008432"/>
    </source>
</evidence>
<proteinExistence type="inferred from homology"/>
<feature type="transmembrane region" description="Helical" evidence="10">
    <location>
        <begin position="218"/>
        <end position="236"/>
    </location>
</feature>
<feature type="transmembrane region" description="Helical" evidence="10">
    <location>
        <begin position="257"/>
        <end position="282"/>
    </location>
</feature>
<feature type="transmembrane region" description="Helical" evidence="10">
    <location>
        <begin position="350"/>
        <end position="375"/>
    </location>
</feature>
<dbReference type="InterPro" id="IPR004737">
    <property type="entry name" value="NO3_transporter_NarK/NarU-like"/>
</dbReference>